<evidence type="ECO:0000256" key="2">
    <source>
        <dbReference type="ARBA" id="ARBA00022722"/>
    </source>
</evidence>
<dbReference type="PROSITE" id="PS00731">
    <property type="entry name" value="AP_NUCLEASE_F2_3"/>
    <property type="match status" value="1"/>
</dbReference>
<dbReference type="EC" id="3.1.21.2" evidence="9"/>
<dbReference type="PROSITE" id="PS00730">
    <property type="entry name" value="AP_NUCLEASE_F2_2"/>
    <property type="match status" value="1"/>
</dbReference>
<dbReference type="STRING" id="1123491.SAMN02745782_01208"/>
<dbReference type="InterPro" id="IPR018246">
    <property type="entry name" value="AP_endonuc_F2_Zn_BS"/>
</dbReference>
<keyword evidence="6 9" id="KW-0378">Hydrolase</keyword>
<keyword evidence="3 9" id="KW-0479">Metal-binding</keyword>
<keyword evidence="8 9" id="KW-0234">DNA repair</keyword>
<evidence type="ECO:0000256" key="7">
    <source>
        <dbReference type="ARBA" id="ARBA00022833"/>
    </source>
</evidence>
<evidence type="ECO:0000256" key="4">
    <source>
        <dbReference type="ARBA" id="ARBA00022759"/>
    </source>
</evidence>
<evidence type="ECO:0000256" key="6">
    <source>
        <dbReference type="ARBA" id="ARBA00022801"/>
    </source>
</evidence>
<proteinExistence type="inferred from homology"/>
<dbReference type="NCBIfam" id="NF002199">
    <property type="entry name" value="PRK01060.1-4"/>
    <property type="match status" value="1"/>
</dbReference>
<feature type="binding site" evidence="9">
    <location>
        <position position="161"/>
    </location>
    <ligand>
        <name>Zn(2+)</name>
        <dbReference type="ChEBI" id="CHEBI:29105"/>
        <label>1</label>
    </ligand>
</feature>
<feature type="binding site" evidence="9">
    <location>
        <position position="232"/>
    </location>
    <ligand>
        <name>Zn(2+)</name>
        <dbReference type="ChEBI" id="CHEBI:29105"/>
        <label>2</label>
    </ligand>
</feature>
<keyword evidence="5 9" id="KW-0227">DNA damage</keyword>
<keyword evidence="12" id="KW-1185">Reference proteome</keyword>
<dbReference type="GO" id="GO:0003906">
    <property type="term" value="F:DNA-(apurinic or apyrimidinic site) endonuclease activity"/>
    <property type="evidence" value="ECO:0007669"/>
    <property type="project" value="TreeGrafter"/>
</dbReference>
<dbReference type="GO" id="GO:0008081">
    <property type="term" value="F:phosphoric diester hydrolase activity"/>
    <property type="evidence" value="ECO:0007669"/>
    <property type="project" value="TreeGrafter"/>
</dbReference>
<evidence type="ECO:0000259" key="10">
    <source>
        <dbReference type="Pfam" id="PF01261"/>
    </source>
</evidence>
<dbReference type="SUPFAM" id="SSF51658">
    <property type="entry name" value="Xylose isomerase-like"/>
    <property type="match status" value="1"/>
</dbReference>
<evidence type="ECO:0000256" key="8">
    <source>
        <dbReference type="ARBA" id="ARBA00023204"/>
    </source>
</evidence>
<reference evidence="12" key="1">
    <citation type="submission" date="2017-02" db="EMBL/GenBank/DDBJ databases">
        <authorList>
            <person name="Varghese N."/>
            <person name="Submissions S."/>
        </authorList>
    </citation>
    <scope>NUCLEOTIDE SEQUENCE [LARGE SCALE GENOMIC DNA]</scope>
    <source>
        <strain evidence="12">DSM 19608</strain>
    </source>
</reference>
<dbReference type="CDD" id="cd00019">
    <property type="entry name" value="AP2Ec"/>
    <property type="match status" value="1"/>
</dbReference>
<dbReference type="GO" id="GO:0006284">
    <property type="term" value="P:base-excision repair"/>
    <property type="evidence" value="ECO:0007669"/>
    <property type="project" value="TreeGrafter"/>
</dbReference>
<feature type="binding site" evidence="9">
    <location>
        <position position="195"/>
    </location>
    <ligand>
        <name>Zn(2+)</name>
        <dbReference type="ChEBI" id="CHEBI:29105"/>
        <label>2</label>
    </ligand>
</feature>
<dbReference type="GO" id="GO:0008833">
    <property type="term" value="F:deoxyribonuclease IV (phage-T4-induced) activity"/>
    <property type="evidence" value="ECO:0007669"/>
    <property type="project" value="UniProtKB-UniRule"/>
</dbReference>
<evidence type="ECO:0000313" key="12">
    <source>
        <dbReference type="Proteomes" id="UP000190834"/>
    </source>
</evidence>
<comment type="catalytic activity">
    <reaction evidence="9">
        <text>Endonucleolytic cleavage to 5'-phosphooligonucleotide end-products.</text>
        <dbReference type="EC" id="3.1.21.2"/>
    </reaction>
</comment>
<evidence type="ECO:0000256" key="1">
    <source>
        <dbReference type="ARBA" id="ARBA00005340"/>
    </source>
</evidence>
<dbReference type="PANTHER" id="PTHR21445:SF0">
    <property type="entry name" value="APURINIC-APYRIMIDINIC ENDONUCLEASE"/>
    <property type="match status" value="1"/>
</dbReference>
<dbReference type="AlphaFoldDB" id="A0A1T4N4D9"/>
<evidence type="ECO:0000256" key="3">
    <source>
        <dbReference type="ARBA" id="ARBA00022723"/>
    </source>
</evidence>
<feature type="binding site" evidence="9">
    <location>
        <position position="125"/>
    </location>
    <ligand>
        <name>Zn(2+)</name>
        <dbReference type="ChEBI" id="CHEBI:29105"/>
        <label>1</label>
    </ligand>
</feature>
<dbReference type="PROSITE" id="PS00729">
    <property type="entry name" value="AP_NUCLEASE_F2_1"/>
    <property type="match status" value="1"/>
</dbReference>
<feature type="binding site" evidence="9">
    <location>
        <position position="277"/>
    </location>
    <ligand>
        <name>Zn(2+)</name>
        <dbReference type="ChEBI" id="CHEBI:29105"/>
        <label>2</label>
    </ligand>
</feature>
<feature type="binding site" evidence="9">
    <location>
        <position position="85"/>
    </location>
    <ligand>
        <name>Zn(2+)</name>
        <dbReference type="ChEBI" id="CHEBI:29105"/>
        <label>1</label>
    </ligand>
</feature>
<dbReference type="GO" id="GO:0003677">
    <property type="term" value="F:DNA binding"/>
    <property type="evidence" value="ECO:0007669"/>
    <property type="project" value="InterPro"/>
</dbReference>
<dbReference type="InterPro" id="IPR001719">
    <property type="entry name" value="AP_endonuc_2"/>
</dbReference>
<dbReference type="FunFam" id="3.20.20.150:FF:000001">
    <property type="entry name" value="Probable endonuclease 4"/>
    <property type="match status" value="1"/>
</dbReference>
<gene>
    <name evidence="9" type="primary">nfo</name>
    <name evidence="11" type="ORF">SAMN02745782_01208</name>
</gene>
<feature type="binding site" evidence="9">
    <location>
        <position position="161"/>
    </location>
    <ligand>
        <name>Zn(2+)</name>
        <dbReference type="ChEBI" id="CHEBI:29105"/>
        <label>2</label>
    </ligand>
</feature>
<keyword evidence="2 9" id="KW-0540">Nuclease</keyword>
<evidence type="ECO:0000256" key="9">
    <source>
        <dbReference type="HAMAP-Rule" id="MF_00152"/>
    </source>
</evidence>
<dbReference type="HAMAP" id="MF_00152">
    <property type="entry name" value="Nfo"/>
    <property type="match status" value="1"/>
</dbReference>
<comment type="similarity">
    <text evidence="1 9">Belongs to the AP endonuclease 2 family.</text>
</comment>
<keyword evidence="7 9" id="KW-0862">Zinc</keyword>
<dbReference type="Pfam" id="PF01261">
    <property type="entry name" value="AP_endonuc_2"/>
    <property type="match status" value="1"/>
</dbReference>
<dbReference type="InterPro" id="IPR036237">
    <property type="entry name" value="Xyl_isomerase-like_sf"/>
</dbReference>
<accession>A0A1T4N4D9</accession>
<protein>
    <recommendedName>
        <fullName evidence="9">Probable endonuclease 4</fullName>
        <ecNumber evidence="9">3.1.21.2</ecNumber>
    </recommendedName>
    <alternativeName>
        <fullName evidence="9">Endodeoxyribonuclease IV</fullName>
    </alternativeName>
    <alternativeName>
        <fullName evidence="9">Endonuclease IV</fullName>
    </alternativeName>
</protein>
<dbReference type="InterPro" id="IPR013022">
    <property type="entry name" value="Xyl_isomerase-like_TIM-brl"/>
</dbReference>
<dbReference type="PROSITE" id="PS51432">
    <property type="entry name" value="AP_NUCLEASE_F2_4"/>
    <property type="match status" value="1"/>
</dbReference>
<sequence length="302" mass="33886">MKVESDKMTNNQNGSEEKFFGAHVSAAGGVDQAPIRAKQIGATAFALFTKNQRQWGGKPLDEQTIRAFKLHCQQLGFSAQHILPHDSYLINLGAPEQDKLAKSRQAFIEEMRRCQQLGLHLLNFHPGSHLKQISEAQCLATIAESINQAHQAVPEVIAVIENTAGQGSNLGWRFEHLAEIIEQVDDKSRVGVCLDTCHTFAAGYDLRTPVACEETFAQFEKMVGMHYLRAMHINDSKSKLGSRVDRHHSLGQGEIGWACFEYIAKDPRFNGIPLILETIDPDLWPKEIETLKRFHRGDTFLE</sequence>
<dbReference type="NCBIfam" id="TIGR00587">
    <property type="entry name" value="nfo"/>
    <property type="match status" value="1"/>
</dbReference>
<name>A0A1T4N4D9_VIBCI</name>
<comment type="function">
    <text evidence="9">Endonuclease IV plays a role in DNA repair. It cleaves phosphodiester bonds at apurinic or apyrimidinic (AP) sites, generating a 3'-hydroxyl group and a 5'-terminal sugar phosphate.</text>
</comment>
<comment type="cofactor">
    <cofactor evidence="9">
        <name>Zn(2+)</name>
        <dbReference type="ChEBI" id="CHEBI:29105"/>
    </cofactor>
    <text evidence="9">Binds 3 Zn(2+) ions.</text>
</comment>
<evidence type="ECO:0000256" key="5">
    <source>
        <dbReference type="ARBA" id="ARBA00022763"/>
    </source>
</evidence>
<organism evidence="11 12">
    <name type="scientific">Vibrio cincinnatiensis DSM 19608</name>
    <dbReference type="NCBI Taxonomy" id="1123491"/>
    <lineage>
        <taxon>Bacteria</taxon>
        <taxon>Pseudomonadati</taxon>
        <taxon>Pseudomonadota</taxon>
        <taxon>Gammaproteobacteria</taxon>
        <taxon>Vibrionales</taxon>
        <taxon>Vibrionaceae</taxon>
        <taxon>Vibrio</taxon>
    </lineage>
</organism>
<dbReference type="SMART" id="SM00518">
    <property type="entry name" value="AP2Ec"/>
    <property type="match status" value="1"/>
</dbReference>
<dbReference type="PANTHER" id="PTHR21445">
    <property type="entry name" value="ENDONUCLEASE IV ENDODEOXYRIBONUCLEASE IV"/>
    <property type="match status" value="1"/>
</dbReference>
<dbReference type="GO" id="GO:0008270">
    <property type="term" value="F:zinc ion binding"/>
    <property type="evidence" value="ECO:0007669"/>
    <property type="project" value="UniProtKB-UniRule"/>
</dbReference>
<feature type="binding site" evidence="9">
    <location>
        <position position="245"/>
    </location>
    <ligand>
        <name>Zn(2+)</name>
        <dbReference type="ChEBI" id="CHEBI:29105"/>
        <label>3</label>
    </ligand>
</feature>
<feature type="binding site" evidence="9">
    <location>
        <position position="198"/>
    </location>
    <ligand>
        <name>Zn(2+)</name>
        <dbReference type="ChEBI" id="CHEBI:29105"/>
        <label>3</label>
    </ligand>
</feature>
<keyword evidence="4 9" id="KW-0255">Endonuclease</keyword>
<feature type="domain" description="Xylose isomerase-like TIM barrel" evidence="10">
    <location>
        <begin position="36"/>
        <end position="293"/>
    </location>
</feature>
<dbReference type="Proteomes" id="UP000190834">
    <property type="component" value="Unassembled WGS sequence"/>
</dbReference>
<dbReference type="Gene3D" id="3.20.20.150">
    <property type="entry name" value="Divalent-metal-dependent TIM barrel enzymes"/>
    <property type="match status" value="1"/>
</dbReference>
<dbReference type="EMBL" id="FUXB01000005">
    <property type="protein sequence ID" value="SJZ73981.1"/>
    <property type="molecule type" value="Genomic_DNA"/>
</dbReference>
<evidence type="ECO:0000313" key="11">
    <source>
        <dbReference type="EMBL" id="SJZ73981.1"/>
    </source>
</evidence>
<feature type="binding site" evidence="9">
    <location>
        <position position="247"/>
    </location>
    <ligand>
        <name>Zn(2+)</name>
        <dbReference type="ChEBI" id="CHEBI:29105"/>
        <label>3</label>
    </ligand>
</feature>